<feature type="region of interest" description="Disordered" evidence="1">
    <location>
        <begin position="281"/>
        <end position="301"/>
    </location>
</feature>
<dbReference type="AlphaFoldDB" id="A0A367Z957"/>
<dbReference type="PANTHER" id="PTHR30273">
    <property type="entry name" value="PERIPLASMIC SIGNAL SENSOR AND SIGMA FACTOR ACTIVATOR FECR-RELATED"/>
    <property type="match status" value="1"/>
</dbReference>
<evidence type="ECO:0000313" key="4">
    <source>
        <dbReference type="Proteomes" id="UP000252355"/>
    </source>
</evidence>
<dbReference type="InterPro" id="IPR012373">
    <property type="entry name" value="Ferrdict_sens_TM"/>
</dbReference>
<evidence type="ECO:0000313" key="3">
    <source>
        <dbReference type="EMBL" id="RCK74604.1"/>
    </source>
</evidence>
<comment type="caution">
    <text evidence="3">The sequence shown here is derived from an EMBL/GenBank/DDBJ whole genome shotgun (WGS) entry which is preliminary data.</text>
</comment>
<accession>A0A367Z957</accession>
<sequence>MDMNCQEFLARLDAHDALDLPTDLEGHAQDCPACRARLAAARRMGEGLAVLRGAVRVPDLALRIRQAAARNPASAGSSVSWGEWLMDWWMWLAPTTPFKSTVFYGASAAIIFALCWTIVARVPPNRQEMAPPAMAWTLAMERGSWPEGVAVLPGTDRASVALGQRLAFPAGAQGRLVWPGRAVVSQLDGRVVPLADGVRLEAGTARLDVEPKPAGAPPFQVETPFARITVVGTSFRLLVTASRLDVEVMAGRVRVQAGVHDRTLGPGESVAVDARGEIAGPAVAAPSEVNSQSDRPEVPQD</sequence>
<protein>
    <recommendedName>
        <fullName evidence="2">FecR protein domain-containing protein</fullName>
    </recommendedName>
</protein>
<evidence type="ECO:0000256" key="1">
    <source>
        <dbReference type="SAM" id="MobiDB-lite"/>
    </source>
</evidence>
<dbReference type="GO" id="GO:0016989">
    <property type="term" value="F:sigma factor antagonist activity"/>
    <property type="evidence" value="ECO:0007669"/>
    <property type="project" value="TreeGrafter"/>
</dbReference>
<evidence type="ECO:0000259" key="2">
    <source>
        <dbReference type="Pfam" id="PF04773"/>
    </source>
</evidence>
<reference evidence="3 4" key="1">
    <citation type="submission" date="2018-05" db="EMBL/GenBank/DDBJ databases">
        <title>A metagenomic window into the 2 km-deep terrestrial subsurface aquifer revealed taxonomically and functionally diverse microbial community comprising novel uncultured bacterial lineages.</title>
        <authorList>
            <person name="Kadnikov V.V."/>
            <person name="Mardanov A.V."/>
            <person name="Beletsky A.V."/>
            <person name="Banks D."/>
            <person name="Pimenov N.V."/>
            <person name="Frank Y.A."/>
            <person name="Karnachuk O.V."/>
            <person name="Ravin N.V."/>
        </authorList>
    </citation>
    <scope>NUCLEOTIDE SEQUENCE [LARGE SCALE GENOMIC DNA]</scope>
    <source>
        <strain evidence="3">BY5</strain>
    </source>
</reference>
<dbReference type="EMBL" id="QOQW01000044">
    <property type="protein sequence ID" value="RCK74604.1"/>
    <property type="molecule type" value="Genomic_DNA"/>
</dbReference>
<dbReference type="InterPro" id="IPR006860">
    <property type="entry name" value="FecR"/>
</dbReference>
<name>A0A367Z957_9BACT</name>
<dbReference type="Pfam" id="PF04773">
    <property type="entry name" value="FecR"/>
    <property type="match status" value="1"/>
</dbReference>
<feature type="domain" description="FecR protein" evidence="2">
    <location>
        <begin position="197"/>
        <end position="254"/>
    </location>
</feature>
<proteinExistence type="predicted"/>
<organism evidence="3 4">
    <name type="scientific">Candidatus Ozemobacter sibiricus</name>
    <dbReference type="NCBI Taxonomy" id="2268124"/>
    <lineage>
        <taxon>Bacteria</taxon>
        <taxon>Candidatus Ozemobacteria</taxon>
        <taxon>Candidatus Ozemobacterales</taxon>
        <taxon>Candidatus Ozemobacteraceae</taxon>
        <taxon>Candidatus Ozemobacter</taxon>
    </lineage>
</organism>
<dbReference type="PANTHER" id="PTHR30273:SF2">
    <property type="entry name" value="PROTEIN FECR"/>
    <property type="match status" value="1"/>
</dbReference>
<dbReference type="Proteomes" id="UP000252355">
    <property type="component" value="Unassembled WGS sequence"/>
</dbReference>
<dbReference type="Gene3D" id="2.60.120.1440">
    <property type="match status" value="1"/>
</dbReference>
<gene>
    <name evidence="3" type="ORF">OZSIB_0575</name>
</gene>